<feature type="domain" description="Methyl-accepting transducer" evidence="6">
    <location>
        <begin position="268"/>
        <end position="497"/>
    </location>
</feature>
<evidence type="ECO:0000256" key="1">
    <source>
        <dbReference type="ARBA" id="ARBA00004370"/>
    </source>
</evidence>
<dbReference type="OrthoDB" id="5441488at2"/>
<name>A0A420FSW4_9BURK</name>
<evidence type="ECO:0000313" key="8">
    <source>
        <dbReference type="EMBL" id="RKF35984.1"/>
    </source>
</evidence>
<keyword evidence="5" id="KW-0472">Membrane</keyword>
<evidence type="ECO:0008006" key="10">
    <source>
        <dbReference type="Google" id="ProtNLM"/>
    </source>
</evidence>
<feature type="transmembrane region" description="Helical" evidence="5">
    <location>
        <begin position="190"/>
        <end position="209"/>
    </location>
</feature>
<dbReference type="SMART" id="SM00304">
    <property type="entry name" value="HAMP"/>
    <property type="match status" value="1"/>
</dbReference>
<comment type="subcellular location">
    <subcellularLocation>
        <location evidence="1">Membrane</location>
    </subcellularLocation>
</comment>
<dbReference type="GO" id="GO:0004888">
    <property type="term" value="F:transmembrane signaling receptor activity"/>
    <property type="evidence" value="ECO:0007669"/>
    <property type="project" value="InterPro"/>
</dbReference>
<dbReference type="AlphaFoldDB" id="A0A420FSW4"/>
<dbReference type="InterPro" id="IPR047347">
    <property type="entry name" value="YvaQ-like_sensor"/>
</dbReference>
<evidence type="ECO:0000256" key="2">
    <source>
        <dbReference type="ARBA" id="ARBA00022481"/>
    </source>
</evidence>
<dbReference type="Pfam" id="PF12729">
    <property type="entry name" value="4HB_MCP_1"/>
    <property type="match status" value="1"/>
</dbReference>
<keyword evidence="5" id="KW-1133">Transmembrane helix</keyword>
<dbReference type="Gene3D" id="1.10.287.950">
    <property type="entry name" value="Methyl-accepting chemotaxis protein"/>
    <property type="match status" value="1"/>
</dbReference>
<evidence type="ECO:0000259" key="6">
    <source>
        <dbReference type="PROSITE" id="PS50111"/>
    </source>
</evidence>
<keyword evidence="2" id="KW-0488">Methylation</keyword>
<dbReference type="GO" id="GO:0007165">
    <property type="term" value="P:signal transduction"/>
    <property type="evidence" value="ECO:0007669"/>
    <property type="project" value="UniProtKB-KW"/>
</dbReference>
<dbReference type="PANTHER" id="PTHR43531:SF14">
    <property type="entry name" value="METHYL-ACCEPTING CHEMOTAXIS PROTEIN I-RELATED"/>
    <property type="match status" value="1"/>
</dbReference>
<dbReference type="InterPro" id="IPR024478">
    <property type="entry name" value="HlyB_4HB_MCP"/>
</dbReference>
<dbReference type="CDD" id="cd06225">
    <property type="entry name" value="HAMP"/>
    <property type="match status" value="1"/>
</dbReference>
<dbReference type="GO" id="GO:0006935">
    <property type="term" value="P:chemotaxis"/>
    <property type="evidence" value="ECO:0007669"/>
    <property type="project" value="InterPro"/>
</dbReference>
<dbReference type="InterPro" id="IPR004090">
    <property type="entry name" value="Chemotax_Me-accpt_rcpt"/>
</dbReference>
<proteinExistence type="inferred from homology"/>
<comment type="similarity">
    <text evidence="3">Belongs to the methyl-accepting chemotaxis (MCP) protein family.</text>
</comment>
<feature type="transmembrane region" description="Helical" evidence="5">
    <location>
        <begin position="12"/>
        <end position="35"/>
    </location>
</feature>
<dbReference type="PRINTS" id="PR00260">
    <property type="entry name" value="CHEMTRNSDUCR"/>
</dbReference>
<dbReference type="InterPro" id="IPR003660">
    <property type="entry name" value="HAMP_dom"/>
</dbReference>
<dbReference type="RefSeq" id="WP_120347984.1">
    <property type="nucleotide sequence ID" value="NZ_MCAS01000044.1"/>
</dbReference>
<organism evidence="8 9">
    <name type="scientific">Paraburkholderia fungorum</name>
    <dbReference type="NCBI Taxonomy" id="134537"/>
    <lineage>
        <taxon>Bacteria</taxon>
        <taxon>Pseudomonadati</taxon>
        <taxon>Pseudomonadota</taxon>
        <taxon>Betaproteobacteria</taxon>
        <taxon>Burkholderiales</taxon>
        <taxon>Burkholderiaceae</taxon>
        <taxon>Paraburkholderia</taxon>
    </lineage>
</organism>
<sequence>MKIKDLPIGIRLGLGLVIVLFFATISSSIGLWRLTEVAAKTRAMMQEPLTKERMAEEWYHITFAGLKRQLAIAKSNDPALVDFFAADAKASSARIDVIQKYIEAHLMTERETALFQAASAARKRYLNNRDLLMAAKKEGRNDDVAKLFEQFTPLSEAYKKAELDFLDYQKGTVNDLSKDVEGIAESSKTLVLSLIALFVTLGGLFAWSLTRSITGPIAYALTVTRRVANRDLSAAIEIRSNDETGQLMQMLKDMNGSLLTVVNEVRTSTDSIVTASNQIATGNLDLSSRTEAQASALEETATSMEELTNTVKQNADHARRANGLAVSASEDAVKGGAVVSQVVQTMGSINESSRKIVDIIGVIDGIAFQTNILALNAAVEAARAGEQGRGFAVVAAEVRNLAQRSAAAAREIKSLIVDSVQRIDAGAKLVDQAGATMQEIMESVRSVTDIMAEITAASQSQSAGIEQVNQAISQMEQTTQQNAALVEEAAAAATSMQDQARNLGQVVRMFKLSEV</sequence>
<dbReference type="CDD" id="cd11386">
    <property type="entry name" value="MCP_signal"/>
    <property type="match status" value="1"/>
</dbReference>
<dbReference type="CDD" id="cd19411">
    <property type="entry name" value="MCP2201-like_sensor"/>
    <property type="match status" value="1"/>
</dbReference>
<dbReference type="PROSITE" id="PS50885">
    <property type="entry name" value="HAMP"/>
    <property type="match status" value="1"/>
</dbReference>
<evidence type="ECO:0000259" key="7">
    <source>
        <dbReference type="PROSITE" id="PS50885"/>
    </source>
</evidence>
<dbReference type="Pfam" id="PF00672">
    <property type="entry name" value="HAMP"/>
    <property type="match status" value="1"/>
</dbReference>
<evidence type="ECO:0000256" key="3">
    <source>
        <dbReference type="ARBA" id="ARBA00029447"/>
    </source>
</evidence>
<dbReference type="PROSITE" id="PS50111">
    <property type="entry name" value="CHEMOTAXIS_TRANSDUC_2"/>
    <property type="match status" value="1"/>
</dbReference>
<evidence type="ECO:0000256" key="5">
    <source>
        <dbReference type="SAM" id="Phobius"/>
    </source>
</evidence>
<keyword evidence="5" id="KW-0812">Transmembrane</keyword>
<dbReference type="InterPro" id="IPR051310">
    <property type="entry name" value="MCP_chemotaxis"/>
</dbReference>
<reference evidence="8 9" key="1">
    <citation type="submission" date="2016-07" db="EMBL/GenBank/DDBJ databases">
        <title>Genome analysis of Burkholderia fungorum ES3-20.</title>
        <authorList>
            <person name="Xu D."/>
            <person name="Yao R."/>
            <person name="Zheng S."/>
        </authorList>
    </citation>
    <scope>NUCLEOTIDE SEQUENCE [LARGE SCALE GENOMIC DNA]</scope>
    <source>
        <strain evidence="8 9">ES3-20</strain>
    </source>
</reference>
<dbReference type="InterPro" id="IPR004089">
    <property type="entry name" value="MCPsignal_dom"/>
</dbReference>
<dbReference type="EMBL" id="MCAS01000044">
    <property type="protein sequence ID" value="RKF35984.1"/>
    <property type="molecule type" value="Genomic_DNA"/>
</dbReference>
<dbReference type="Proteomes" id="UP000283709">
    <property type="component" value="Unassembled WGS sequence"/>
</dbReference>
<dbReference type="GO" id="GO:0005886">
    <property type="term" value="C:plasma membrane"/>
    <property type="evidence" value="ECO:0007669"/>
    <property type="project" value="TreeGrafter"/>
</dbReference>
<evidence type="ECO:0000256" key="4">
    <source>
        <dbReference type="PROSITE-ProRule" id="PRU00284"/>
    </source>
</evidence>
<evidence type="ECO:0000313" key="9">
    <source>
        <dbReference type="Proteomes" id="UP000283709"/>
    </source>
</evidence>
<gene>
    <name evidence="8" type="ORF">BCY88_37265</name>
</gene>
<dbReference type="PANTHER" id="PTHR43531">
    <property type="entry name" value="PROTEIN ICFG"/>
    <property type="match status" value="1"/>
</dbReference>
<dbReference type="Pfam" id="PF00015">
    <property type="entry name" value="MCPsignal"/>
    <property type="match status" value="1"/>
</dbReference>
<feature type="domain" description="HAMP" evidence="7">
    <location>
        <begin position="211"/>
        <end position="263"/>
    </location>
</feature>
<accession>A0A420FSW4</accession>
<dbReference type="FunFam" id="1.10.287.950:FF:000001">
    <property type="entry name" value="Methyl-accepting chemotaxis sensory transducer"/>
    <property type="match status" value="1"/>
</dbReference>
<comment type="caution">
    <text evidence="8">The sequence shown here is derived from an EMBL/GenBank/DDBJ whole genome shotgun (WGS) entry which is preliminary data.</text>
</comment>
<keyword evidence="4" id="KW-0807">Transducer</keyword>
<protein>
    <recommendedName>
        <fullName evidence="10">Methyl-accepting chemotaxis protein</fullName>
    </recommendedName>
</protein>
<dbReference type="SMART" id="SM00283">
    <property type="entry name" value="MA"/>
    <property type="match status" value="1"/>
</dbReference>
<dbReference type="SUPFAM" id="SSF58104">
    <property type="entry name" value="Methyl-accepting chemotaxis protein (MCP) signaling domain"/>
    <property type="match status" value="1"/>
</dbReference>